<feature type="repeat" description="TPR" evidence="16">
    <location>
        <begin position="821"/>
        <end position="854"/>
    </location>
</feature>
<feature type="region of interest" description="Disordered" evidence="17">
    <location>
        <begin position="524"/>
        <end position="546"/>
    </location>
</feature>
<dbReference type="Proteomes" id="UP000694843">
    <property type="component" value="Unplaced"/>
</dbReference>
<keyword evidence="10 16" id="KW-0802">TPR repeat</keyword>
<evidence type="ECO:0000256" key="5">
    <source>
        <dbReference type="ARBA" id="ARBA00007882"/>
    </source>
</evidence>
<feature type="region of interest" description="Disordered" evidence="17">
    <location>
        <begin position="427"/>
        <end position="452"/>
    </location>
</feature>
<feature type="transmembrane region" description="Helical" evidence="18">
    <location>
        <begin position="123"/>
        <end position="141"/>
    </location>
</feature>
<dbReference type="Pfam" id="PF08409">
    <property type="entry name" value="TMTC_DUF1736"/>
    <property type="match status" value="1"/>
</dbReference>
<evidence type="ECO:0000256" key="7">
    <source>
        <dbReference type="ARBA" id="ARBA00022679"/>
    </source>
</evidence>
<dbReference type="InterPro" id="IPR011990">
    <property type="entry name" value="TPR-like_helical_dom_sf"/>
</dbReference>
<comment type="similarity">
    <text evidence="5">Belongs to the TMTC family.</text>
</comment>
<dbReference type="InterPro" id="IPR052346">
    <property type="entry name" value="O-mannosyl-transferase_TMTC"/>
</dbReference>
<proteinExistence type="inferred from homology"/>
<keyword evidence="8 18" id="KW-0812">Transmembrane</keyword>
<keyword evidence="7" id="KW-0808">Transferase</keyword>
<evidence type="ECO:0000256" key="9">
    <source>
        <dbReference type="ARBA" id="ARBA00022737"/>
    </source>
</evidence>
<evidence type="ECO:0000256" key="2">
    <source>
        <dbReference type="ARBA" id="ARBA00004141"/>
    </source>
</evidence>
<feature type="transmembrane region" description="Helical" evidence="18">
    <location>
        <begin position="322"/>
        <end position="340"/>
    </location>
</feature>
<evidence type="ECO:0000256" key="12">
    <source>
        <dbReference type="ARBA" id="ARBA00022989"/>
    </source>
</evidence>
<dbReference type="PROSITE" id="PS50005">
    <property type="entry name" value="TPR"/>
    <property type="match status" value="1"/>
</dbReference>
<evidence type="ECO:0000256" key="15">
    <source>
        <dbReference type="ARBA" id="ARBA00045102"/>
    </source>
</evidence>
<dbReference type="RefSeq" id="XP_047740162.1">
    <property type="nucleotide sequence ID" value="XM_047884206.1"/>
</dbReference>
<evidence type="ECO:0000256" key="8">
    <source>
        <dbReference type="ARBA" id="ARBA00022692"/>
    </source>
</evidence>
<evidence type="ECO:0000256" key="17">
    <source>
        <dbReference type="SAM" id="MobiDB-lite"/>
    </source>
</evidence>
<organism evidence="20 21">
    <name type="scientific">Hyalella azteca</name>
    <name type="common">Amphipod</name>
    <dbReference type="NCBI Taxonomy" id="294128"/>
    <lineage>
        <taxon>Eukaryota</taxon>
        <taxon>Metazoa</taxon>
        <taxon>Ecdysozoa</taxon>
        <taxon>Arthropoda</taxon>
        <taxon>Crustacea</taxon>
        <taxon>Multicrustacea</taxon>
        <taxon>Malacostraca</taxon>
        <taxon>Eumalacostraca</taxon>
        <taxon>Peracarida</taxon>
        <taxon>Amphipoda</taxon>
        <taxon>Senticaudata</taxon>
        <taxon>Talitrida</taxon>
        <taxon>Talitroidea</taxon>
        <taxon>Hyalellidae</taxon>
        <taxon>Hyalella</taxon>
    </lineage>
</organism>
<dbReference type="SMART" id="SM00028">
    <property type="entry name" value="TPR"/>
    <property type="match status" value="2"/>
</dbReference>
<dbReference type="Gene3D" id="1.25.40.10">
    <property type="entry name" value="Tetratricopeptide repeat domain"/>
    <property type="match status" value="2"/>
</dbReference>
<evidence type="ECO:0000313" key="20">
    <source>
        <dbReference type="Proteomes" id="UP000694843"/>
    </source>
</evidence>
<evidence type="ECO:0000256" key="1">
    <source>
        <dbReference type="ARBA" id="ARBA00003582"/>
    </source>
</evidence>
<keyword evidence="9" id="KW-0677">Repeat</keyword>
<protein>
    <recommendedName>
        <fullName evidence="6">dolichyl-phosphate-mannose--protein mannosyltransferase</fullName>
        <ecNumber evidence="6">2.4.1.109</ecNumber>
    </recommendedName>
</protein>
<dbReference type="SUPFAM" id="SSF48452">
    <property type="entry name" value="TPR-like"/>
    <property type="match status" value="1"/>
</dbReference>
<dbReference type="InterPro" id="IPR019734">
    <property type="entry name" value="TPR_rpt"/>
</dbReference>
<evidence type="ECO:0000256" key="6">
    <source>
        <dbReference type="ARBA" id="ARBA00012839"/>
    </source>
</evidence>
<evidence type="ECO:0000256" key="16">
    <source>
        <dbReference type="PROSITE-ProRule" id="PRU00339"/>
    </source>
</evidence>
<dbReference type="AlphaFoldDB" id="A0A979FUY6"/>
<evidence type="ECO:0000256" key="11">
    <source>
        <dbReference type="ARBA" id="ARBA00022824"/>
    </source>
</evidence>
<feature type="compositionally biased region" description="Polar residues" evidence="17">
    <location>
        <begin position="529"/>
        <end position="544"/>
    </location>
</feature>
<comment type="subcellular location">
    <subcellularLocation>
        <location evidence="3">Endoplasmic reticulum</location>
    </subcellularLocation>
    <subcellularLocation>
        <location evidence="2">Membrane</location>
        <topology evidence="2">Multi-pass membrane protein</topology>
    </subcellularLocation>
</comment>
<evidence type="ECO:0000313" key="21">
    <source>
        <dbReference type="RefSeq" id="XP_047740162.1"/>
    </source>
</evidence>
<dbReference type="GeneID" id="108675526"/>
<dbReference type="KEGG" id="hazt:108675526"/>
<dbReference type="OrthoDB" id="10032188at2759"/>
<keyword evidence="12 18" id="KW-1133">Transmembrane helix</keyword>
<evidence type="ECO:0000256" key="10">
    <source>
        <dbReference type="ARBA" id="ARBA00022803"/>
    </source>
</evidence>
<name>A0A979FUY6_HYAAZ</name>
<dbReference type="GO" id="GO:0030968">
    <property type="term" value="P:endoplasmic reticulum unfolded protein response"/>
    <property type="evidence" value="ECO:0007669"/>
    <property type="project" value="TreeGrafter"/>
</dbReference>
<reference evidence="21" key="1">
    <citation type="submission" date="2025-08" db="UniProtKB">
        <authorList>
            <consortium name="RefSeq"/>
        </authorList>
    </citation>
    <scope>IDENTIFICATION</scope>
    <source>
        <tissue evidence="21">Whole organism</tissue>
    </source>
</reference>
<sequence>MASSRFTNERTKCLKLHCVVLLSSVAVYLNGLFGDYVHDDISVIVQNRDVQGTTPLMHVFVNDYWGRRLDHPLSHKSYRPLVILSFRLERWLLGRSEPRLSHAVNLLLHCAVVCLYTHVLLRVLMLPSTAVLLSALLFSVHPVHTEAVTGVVGRADVAAAFAFLACFLAYHKAIERHKRFCDRAAASDRQPRQASLMWSYFWAVLGVLCKEQAITALAVCIVWDVCLTYRRLLGGRVLDEIRALLTGVVVIRVTMMGSRPLFSEQDNPASFSTSATTRYCSLQVLLTPAQNCWLLLCPSSLSCDWQLGSVPLLRHPWSDARVLASLALGVVLLLLLKRAIQDLCTEEGRALLWSLAVMLCSFLPASNLFFPVGFVLAERLLYIPSLGYCTIVGMGMTRLLFYGRPSDGKKNGQTFEVHKRTGGKLPASRLCTSSGGAKDLATEEGSGNNGKSRSCLNNGLWRPLSIRHCTEKKICLCGLKQNSNTTIRVCEETLDKTTEKPLSRLSLLEKYAFRDSSGYSSAHSSCGSTNNHSPISSPYSSPLEASTRPPAVVCHQITKTLLDGTHSRIANLETSHLSNNFSASQVAASNISQSLSAYLKEALRKNDGKFGSSVNGVRNWKNLSDIGNKTKYHEEPNKNFGETSTYYALTSMSDRASYQLRMDSSTKKSFAVSSHDGDSNLSSKRSHQCLAYDTNFRERQCKQLCSKTKKQRLGNVVYKEFSCRNEALNHTKHICSITSSASRIKRRKFELSKEKNSSYLQLNLKNYFSFTFTHNFARRLGQLCLVATFFFFVHKCVLRNFDWTSRETLLRSGLAVLPHNAKFHYNYGNLMRERHDYDQAVHHYTQAIRLWPQYPSCGHSTPVPNTLCCARLWPQYPSARNNLAAVLVLQGKLPQAEQQLQMVVQQFPVHQNAALNLAKLYARKQWYEAARRVLENAFRVDAVFRDPSISEQMEHLLSSLQQHDQKIQLDEHRTTSTRNMELNTKNSEKGLEKYYVYTKTSVLGTCDLVFESSINFENSHSCDRNSPTLFRVSGTKEKMASAIKAPVLLFQRSSHLRWGSQ</sequence>
<dbReference type="EC" id="2.4.1.109" evidence="6"/>
<feature type="transmembrane region" description="Helical" evidence="18">
    <location>
        <begin position="380"/>
        <end position="401"/>
    </location>
</feature>
<dbReference type="GO" id="GO:0005783">
    <property type="term" value="C:endoplasmic reticulum"/>
    <property type="evidence" value="ECO:0007669"/>
    <property type="project" value="UniProtKB-SubCell"/>
</dbReference>
<feature type="domain" description="DUF1736" evidence="19">
    <location>
        <begin position="258"/>
        <end position="332"/>
    </location>
</feature>
<comment type="catalytic activity">
    <reaction evidence="14">
        <text>a di-trans,poly-cis-dolichyl beta-D-mannosyl phosphate + L-threonyl-[protein] = 3-O-(alpha-D-mannosyl)-L-threonyl-[protein] + a di-trans,poly-cis-dolichyl phosphate + H(+)</text>
        <dbReference type="Rhea" id="RHEA:53396"/>
        <dbReference type="Rhea" id="RHEA-COMP:11060"/>
        <dbReference type="Rhea" id="RHEA-COMP:13547"/>
        <dbReference type="Rhea" id="RHEA-COMP:19498"/>
        <dbReference type="Rhea" id="RHEA-COMP:19501"/>
        <dbReference type="ChEBI" id="CHEBI:15378"/>
        <dbReference type="ChEBI" id="CHEBI:30013"/>
        <dbReference type="ChEBI" id="CHEBI:57683"/>
        <dbReference type="ChEBI" id="CHEBI:58211"/>
        <dbReference type="ChEBI" id="CHEBI:137323"/>
        <dbReference type="EC" id="2.4.1.109"/>
    </reaction>
</comment>
<comment type="catalytic activity">
    <reaction evidence="15">
        <text>a di-trans,poly-cis-dolichyl beta-D-mannosyl phosphate + L-seryl-[protein] = 3-O-(alpha-D-mannosyl)-L-seryl-[protein] + a di-trans,poly-cis-dolichyl phosphate + H(+)</text>
        <dbReference type="Rhea" id="RHEA:17377"/>
        <dbReference type="Rhea" id="RHEA-COMP:9863"/>
        <dbReference type="Rhea" id="RHEA-COMP:13546"/>
        <dbReference type="Rhea" id="RHEA-COMP:19498"/>
        <dbReference type="Rhea" id="RHEA-COMP:19501"/>
        <dbReference type="ChEBI" id="CHEBI:15378"/>
        <dbReference type="ChEBI" id="CHEBI:29999"/>
        <dbReference type="ChEBI" id="CHEBI:57683"/>
        <dbReference type="ChEBI" id="CHEBI:58211"/>
        <dbReference type="ChEBI" id="CHEBI:137321"/>
        <dbReference type="EC" id="2.4.1.109"/>
    </reaction>
</comment>
<dbReference type="PANTHER" id="PTHR44227:SF3">
    <property type="entry name" value="PROTEIN O-MANNOSYL-TRANSFERASE TMTC4"/>
    <property type="match status" value="1"/>
</dbReference>
<feature type="transmembrane region" description="Helical" evidence="18">
    <location>
        <begin position="147"/>
        <end position="170"/>
    </location>
</feature>
<evidence type="ECO:0000256" key="18">
    <source>
        <dbReference type="SAM" id="Phobius"/>
    </source>
</evidence>
<keyword evidence="13 18" id="KW-0472">Membrane</keyword>
<evidence type="ECO:0000256" key="3">
    <source>
        <dbReference type="ARBA" id="ARBA00004240"/>
    </source>
</evidence>
<comment type="pathway">
    <text evidence="4">Protein modification; protein glycosylation.</text>
</comment>
<keyword evidence="11" id="KW-0256">Endoplasmic reticulum</keyword>
<evidence type="ECO:0000256" key="14">
    <source>
        <dbReference type="ARBA" id="ARBA00045085"/>
    </source>
</evidence>
<dbReference type="InterPro" id="IPR013618">
    <property type="entry name" value="TMTC_DUF1736"/>
</dbReference>
<keyword evidence="20" id="KW-1185">Reference proteome</keyword>
<evidence type="ECO:0000259" key="19">
    <source>
        <dbReference type="Pfam" id="PF08409"/>
    </source>
</evidence>
<dbReference type="PANTHER" id="PTHR44227">
    <property type="match status" value="1"/>
</dbReference>
<gene>
    <name evidence="21" type="primary">LOC108675526</name>
</gene>
<feature type="transmembrane region" description="Helical" evidence="18">
    <location>
        <begin position="352"/>
        <end position="374"/>
    </location>
</feature>
<accession>A0A979FUY6</accession>
<comment type="function">
    <text evidence="1">Transfers mannosyl residues to the hydroxyl group of serine or threonine residues.</text>
</comment>
<dbReference type="GO" id="GO:0016020">
    <property type="term" value="C:membrane"/>
    <property type="evidence" value="ECO:0007669"/>
    <property type="project" value="UniProtKB-SubCell"/>
</dbReference>
<evidence type="ECO:0000256" key="13">
    <source>
        <dbReference type="ARBA" id="ARBA00023136"/>
    </source>
</evidence>
<evidence type="ECO:0000256" key="4">
    <source>
        <dbReference type="ARBA" id="ARBA00004922"/>
    </source>
</evidence>
<dbReference type="GO" id="GO:0004169">
    <property type="term" value="F:dolichyl-phosphate-mannose-protein mannosyltransferase activity"/>
    <property type="evidence" value="ECO:0007669"/>
    <property type="project" value="UniProtKB-EC"/>
</dbReference>